<dbReference type="KEGG" id="rin:ACS15_4318"/>
<keyword evidence="4 6" id="KW-1133">Transmembrane helix</keyword>
<evidence type="ECO:0000256" key="3">
    <source>
        <dbReference type="ARBA" id="ARBA00022692"/>
    </source>
</evidence>
<sequence>MVYRLFQDYVLNPYLMSEGVKVSPLLVIVGLLAGEQLGGVAGIFLSVPVIAALKIVLSRAWAAQGLGHEIR</sequence>
<evidence type="ECO:0000256" key="5">
    <source>
        <dbReference type="ARBA" id="ARBA00023136"/>
    </source>
</evidence>
<evidence type="ECO:0000313" key="7">
    <source>
        <dbReference type="EMBL" id="ANH75664.1"/>
    </source>
</evidence>
<keyword evidence="5 6" id="KW-0472">Membrane</keyword>
<protein>
    <recommendedName>
        <fullName evidence="9">AI-2E family transporter</fullName>
    </recommendedName>
</protein>
<feature type="transmembrane region" description="Helical" evidence="6">
    <location>
        <begin position="25"/>
        <end position="53"/>
    </location>
</feature>
<comment type="similarity">
    <text evidence="2">Belongs to the autoinducer-2 exporter (AI-2E) (TC 2.A.86) family.</text>
</comment>
<accession>A0AAC9BMH1</accession>
<proteinExistence type="inferred from homology"/>
<organism evidence="7 8">
    <name type="scientific">Ralstonia insidiosa</name>
    <dbReference type="NCBI Taxonomy" id="190721"/>
    <lineage>
        <taxon>Bacteria</taxon>
        <taxon>Pseudomonadati</taxon>
        <taxon>Pseudomonadota</taxon>
        <taxon>Betaproteobacteria</taxon>
        <taxon>Burkholderiales</taxon>
        <taxon>Burkholderiaceae</taxon>
        <taxon>Ralstonia</taxon>
    </lineage>
</organism>
<dbReference type="InterPro" id="IPR002549">
    <property type="entry name" value="AI-2E-like"/>
</dbReference>
<comment type="subcellular location">
    <subcellularLocation>
        <location evidence="1">Membrane</location>
        <topology evidence="1">Multi-pass membrane protein</topology>
    </subcellularLocation>
</comment>
<evidence type="ECO:0008006" key="9">
    <source>
        <dbReference type="Google" id="ProtNLM"/>
    </source>
</evidence>
<reference evidence="7 8" key="1">
    <citation type="submission" date="2015-09" db="EMBL/GenBank/DDBJ databases">
        <authorList>
            <person name="Xu Y."/>
            <person name="Nagy A."/>
            <person name="Liu N.T."/>
            <person name="Nou X."/>
        </authorList>
    </citation>
    <scope>NUCLEOTIDE SEQUENCE [LARGE SCALE GENOMIC DNA]</scope>
    <source>
        <strain evidence="7 8">FC1138</strain>
    </source>
</reference>
<dbReference type="Pfam" id="PF01594">
    <property type="entry name" value="AI-2E_transport"/>
    <property type="match status" value="1"/>
</dbReference>
<evidence type="ECO:0000256" key="6">
    <source>
        <dbReference type="SAM" id="Phobius"/>
    </source>
</evidence>
<evidence type="ECO:0000256" key="4">
    <source>
        <dbReference type="ARBA" id="ARBA00022989"/>
    </source>
</evidence>
<evidence type="ECO:0000256" key="2">
    <source>
        <dbReference type="ARBA" id="ARBA00009773"/>
    </source>
</evidence>
<dbReference type="GO" id="GO:0016020">
    <property type="term" value="C:membrane"/>
    <property type="evidence" value="ECO:0007669"/>
    <property type="project" value="UniProtKB-SubCell"/>
</dbReference>
<dbReference type="Proteomes" id="UP000077927">
    <property type="component" value="Chromosome 2"/>
</dbReference>
<name>A0AAC9BMH1_9RALS</name>
<evidence type="ECO:0000256" key="1">
    <source>
        <dbReference type="ARBA" id="ARBA00004141"/>
    </source>
</evidence>
<evidence type="ECO:0000313" key="8">
    <source>
        <dbReference type="Proteomes" id="UP000077927"/>
    </source>
</evidence>
<gene>
    <name evidence="7" type="ORF">ACS15_4318</name>
</gene>
<dbReference type="EMBL" id="CP012606">
    <property type="protein sequence ID" value="ANH75664.1"/>
    <property type="molecule type" value="Genomic_DNA"/>
</dbReference>
<dbReference type="AlphaFoldDB" id="A0AAC9BMH1"/>
<keyword evidence="3 6" id="KW-0812">Transmembrane</keyword>